<dbReference type="PANTHER" id="PTHR43591:SF110">
    <property type="entry name" value="RHODANESE DOMAIN-CONTAINING PROTEIN"/>
    <property type="match status" value="1"/>
</dbReference>
<feature type="domain" description="Methyltransferase type 11" evidence="1">
    <location>
        <begin position="82"/>
        <end position="177"/>
    </location>
</feature>
<dbReference type="RefSeq" id="WP_254034504.1">
    <property type="nucleotide sequence ID" value="NZ_LR882950.1"/>
</dbReference>
<sequence>MATIEDFRQLSDNEWLGLLIQSVKEEMVQGLLFPRFPQNSVQTQFVGSSGEPALQEAYQFYNFLKMEAAKVGVSINKNSTILDFGTGWGRFLRFFWKDVSEKGLNGVDIDPVMIDLCRTLGIPGNLQTIQPLGLLPYEDSSIDVILAYSVFTHLPENVHRNWMQEFKRVVQPGGLVAMTIEPRRFLEFVVGLKNKTDENPWFAGLRRFSDYANVMLAAYDSGQLVYLPTGGGDFRDATVYGDAVCPISFLQKNWEPEFTIRAHIDDANKFWQAVVVLQRN</sequence>
<dbReference type="InterPro" id="IPR029063">
    <property type="entry name" value="SAM-dependent_MTases_sf"/>
</dbReference>
<dbReference type="AlphaFoldDB" id="A0A1J1JG31"/>
<dbReference type="InterPro" id="IPR013216">
    <property type="entry name" value="Methyltransf_11"/>
</dbReference>
<evidence type="ECO:0000259" key="1">
    <source>
        <dbReference type="Pfam" id="PF08241"/>
    </source>
</evidence>
<dbReference type="EMBL" id="LO018304">
    <property type="protein sequence ID" value="CUM60414.1"/>
    <property type="molecule type" value="Genomic_DNA"/>
</dbReference>
<proteinExistence type="predicted"/>
<evidence type="ECO:0000313" key="2">
    <source>
        <dbReference type="EMBL" id="CUM60414.1"/>
    </source>
</evidence>
<dbReference type="GO" id="GO:0008757">
    <property type="term" value="F:S-adenosylmethionine-dependent methyltransferase activity"/>
    <property type="evidence" value="ECO:0007669"/>
    <property type="project" value="InterPro"/>
</dbReference>
<keyword evidence="2" id="KW-0489">Methyltransferase</keyword>
<protein>
    <submittedName>
        <fullName evidence="2">Methyltransferase type 11</fullName>
    </submittedName>
</protein>
<name>A0A1J1JG31_PLAAG</name>
<accession>A0A1J1JG31</accession>
<dbReference type="SUPFAM" id="SSF53335">
    <property type="entry name" value="S-adenosyl-L-methionine-dependent methyltransferases"/>
    <property type="match status" value="1"/>
</dbReference>
<reference evidence="2" key="1">
    <citation type="submission" date="2015-09" db="EMBL/GenBank/DDBJ databases">
        <authorList>
            <person name="Jackson K.R."/>
            <person name="Lunt B.L."/>
            <person name="Fisher J.N.B."/>
            <person name="Gardner A.V."/>
            <person name="Bailey M.E."/>
            <person name="Deus L.M."/>
            <person name="Earl A.S."/>
            <person name="Gibby P.D."/>
            <person name="Hartmann K.A."/>
            <person name="Liu J.E."/>
            <person name="Manci A.M."/>
            <person name="Nielsen D.A."/>
            <person name="Solomon M.B."/>
            <person name="Breakwell D.P."/>
            <person name="Burnett S.H."/>
            <person name="Grose J.H."/>
        </authorList>
    </citation>
    <scope>NUCLEOTIDE SEQUENCE</scope>
    <source>
        <strain evidence="2">7805</strain>
    </source>
</reference>
<gene>
    <name evidence="2" type="ORF">PLAM_2448</name>
</gene>
<organism evidence="2">
    <name type="scientific">Planktothrix agardhii</name>
    <name type="common">Oscillatoria agardhii</name>
    <dbReference type="NCBI Taxonomy" id="1160"/>
    <lineage>
        <taxon>Bacteria</taxon>
        <taxon>Bacillati</taxon>
        <taxon>Cyanobacteriota</taxon>
        <taxon>Cyanophyceae</taxon>
        <taxon>Oscillatoriophycideae</taxon>
        <taxon>Oscillatoriales</taxon>
        <taxon>Microcoleaceae</taxon>
        <taxon>Planktothrix</taxon>
    </lineage>
</organism>
<keyword evidence="2" id="KW-0808">Transferase</keyword>
<dbReference type="PANTHER" id="PTHR43591">
    <property type="entry name" value="METHYLTRANSFERASE"/>
    <property type="match status" value="1"/>
</dbReference>
<dbReference type="GO" id="GO:0032259">
    <property type="term" value="P:methylation"/>
    <property type="evidence" value="ECO:0007669"/>
    <property type="project" value="UniProtKB-KW"/>
</dbReference>
<dbReference type="Pfam" id="PF08241">
    <property type="entry name" value="Methyltransf_11"/>
    <property type="match status" value="1"/>
</dbReference>
<dbReference type="Gene3D" id="3.40.50.150">
    <property type="entry name" value="Vaccinia Virus protein VP39"/>
    <property type="match status" value="1"/>
</dbReference>
<dbReference type="CDD" id="cd02440">
    <property type="entry name" value="AdoMet_MTases"/>
    <property type="match status" value="1"/>
</dbReference>